<protein>
    <submittedName>
        <fullName evidence="2">Uncharacterized protein</fullName>
    </submittedName>
</protein>
<dbReference type="AlphaFoldDB" id="A0A162GII0"/>
<dbReference type="RefSeq" id="WP_063204930.1">
    <property type="nucleotide sequence ID" value="NZ_LUKD01000001.1"/>
</dbReference>
<keyword evidence="1" id="KW-0732">Signal</keyword>
<reference evidence="2 3" key="1">
    <citation type="submission" date="2016-03" db="EMBL/GenBank/DDBJ databases">
        <authorList>
            <person name="Ploux O."/>
        </authorList>
    </citation>
    <scope>NUCLEOTIDE SEQUENCE [LARGE SCALE GENOMIC DNA]</scope>
    <source>
        <strain evidence="2 3">EC13</strain>
    </source>
</reference>
<proteinExistence type="predicted"/>
<organism evidence="2 3">
    <name type="scientific">Bdellovibrio bacteriovorus</name>
    <dbReference type="NCBI Taxonomy" id="959"/>
    <lineage>
        <taxon>Bacteria</taxon>
        <taxon>Pseudomonadati</taxon>
        <taxon>Bdellovibrionota</taxon>
        <taxon>Bdellovibrionia</taxon>
        <taxon>Bdellovibrionales</taxon>
        <taxon>Pseudobdellovibrionaceae</taxon>
        <taxon>Bdellovibrio</taxon>
    </lineage>
</organism>
<gene>
    <name evidence="2" type="ORF">AZI87_02960</name>
</gene>
<evidence type="ECO:0000313" key="3">
    <source>
        <dbReference type="Proteomes" id="UP000075799"/>
    </source>
</evidence>
<evidence type="ECO:0000313" key="2">
    <source>
        <dbReference type="EMBL" id="KYG68232.1"/>
    </source>
</evidence>
<name>A0A162GII0_BDEBC</name>
<dbReference type="Proteomes" id="UP000075799">
    <property type="component" value="Unassembled WGS sequence"/>
</dbReference>
<sequence length="258" mass="28721">MKKLVLLALLVSATSSLAYADNRCGGTQGVSCNGFYNRFDALKVLLEVENSTQDAEQNLAIVEAAQKRYNLNLRYVVDNFVHLQQALGGGGATADTRQAFNLILQALRGPRTLDMLVTSYIELLRAENSKEDAALNFILVAEKVSSSPASFSQANRFFTSLLLLLGNNHTNYARDVFSRAMFVSKTYSLTDLHTSFKMLLNTENSIEDSIGNFDLVLRGADRCGDLTKATLDFLQVLQQYSNSQTKEARNMFIRLYEI</sequence>
<feature type="signal peptide" evidence="1">
    <location>
        <begin position="1"/>
        <end position="20"/>
    </location>
</feature>
<accession>A0A162GII0</accession>
<feature type="chain" id="PRO_5007834759" evidence="1">
    <location>
        <begin position="21"/>
        <end position="258"/>
    </location>
</feature>
<comment type="caution">
    <text evidence="2">The sequence shown here is derived from an EMBL/GenBank/DDBJ whole genome shotgun (WGS) entry which is preliminary data.</text>
</comment>
<evidence type="ECO:0000256" key="1">
    <source>
        <dbReference type="SAM" id="SignalP"/>
    </source>
</evidence>
<dbReference type="EMBL" id="LUKD01000001">
    <property type="protein sequence ID" value="KYG68232.1"/>
    <property type="molecule type" value="Genomic_DNA"/>
</dbReference>